<dbReference type="SMART" id="SM00471">
    <property type="entry name" value="HDc"/>
    <property type="match status" value="1"/>
</dbReference>
<dbReference type="PRINTS" id="PR00038">
    <property type="entry name" value="HTHLUXR"/>
</dbReference>
<dbReference type="InterPro" id="IPR003607">
    <property type="entry name" value="HD/PDEase_dom"/>
</dbReference>
<feature type="domain" description="HD" evidence="2">
    <location>
        <begin position="273"/>
        <end position="395"/>
    </location>
</feature>
<dbReference type="AlphaFoldDB" id="A0A848KRK4"/>
<dbReference type="PROSITE" id="PS51831">
    <property type="entry name" value="HD"/>
    <property type="match status" value="1"/>
</dbReference>
<evidence type="ECO:0000259" key="3">
    <source>
        <dbReference type="PROSITE" id="PS51832"/>
    </source>
</evidence>
<keyword evidence="5" id="KW-1185">Reference proteome</keyword>
<dbReference type="Proteomes" id="UP000535543">
    <property type="component" value="Unassembled WGS sequence"/>
</dbReference>
<dbReference type="GO" id="GO:0003677">
    <property type="term" value="F:DNA binding"/>
    <property type="evidence" value="ECO:0007669"/>
    <property type="project" value="InterPro"/>
</dbReference>
<accession>A0A848KRK4</accession>
<reference evidence="4 5" key="2">
    <citation type="submission" date="2020-06" db="EMBL/GenBank/DDBJ databases">
        <title>Antribacter stalactiti gen. nov., sp. nov., a new member of the family Nacardiaceae isolated from a cave.</title>
        <authorList>
            <person name="Kim I.S."/>
        </authorList>
    </citation>
    <scope>NUCLEOTIDE SEQUENCE [LARGE SCALE GENOMIC DNA]</scope>
    <source>
        <strain evidence="4 5">YC2-7</strain>
    </source>
</reference>
<dbReference type="Gene3D" id="1.10.3210.10">
    <property type="entry name" value="Hypothetical protein af1432"/>
    <property type="match status" value="2"/>
</dbReference>
<dbReference type="SUPFAM" id="SSF46894">
    <property type="entry name" value="C-terminal effector domain of the bipartite response regulators"/>
    <property type="match status" value="1"/>
</dbReference>
<dbReference type="InterPro" id="IPR006674">
    <property type="entry name" value="HD_domain"/>
</dbReference>
<sequence>MDVRLAELVAAFALGQDNAFGQPLGSRLRACVVAARLAEFIGLSAADRETVYWVAQLRYLGCTGHAHEVAAVFGDEIALRSQSLVSDFTDPREVLPAIVRTAGSAHSGVRRAKDVVAMLAGGRAYMQMNFQTGCEVADALLVRLRMSDEVRKSLRYTFERWNGRGFPNGAKGTSIPLPMRIVDLCQDLEVLARVQGPDNAIATVRRRGGVYDPEVVDASTSLGPDVFFELDKLDPWDEALAAEPEPQRVLSGSALDDALLVAADFIDLKSPYTAGHSRGVATLAAAAAEHMGLDSAAVREVGRAALVHDFGRTAVPNSIWDKPGPLTRSEMDRVQLHPMLTEQILRRCTGLAALVPAASCHHEKLDGSGYAKGLSGSGLSPAARIVAVADCYHAMTEDRAHRPALSASQAAVELRAMVEAGLLDESAADGVLQAAGHIGTATKRRKYPAGLTDREVQVLRLAVQGWTVRQIAQELVISPKTAGHHIQHIYTKIGVSTRGAAALFAIENDLVQT</sequence>
<gene>
    <name evidence="4" type="ORF">FGL95_24595</name>
</gene>
<dbReference type="InterPro" id="IPR052020">
    <property type="entry name" value="Cyclic_di-GMP/3'3'-cGAMP_PDE"/>
</dbReference>
<dbReference type="CDD" id="cd00077">
    <property type="entry name" value="HDc"/>
    <property type="match status" value="1"/>
</dbReference>
<organism evidence="4 5">
    <name type="scientific">Antrihabitans stalactiti</name>
    <dbReference type="NCBI Taxonomy" id="2584121"/>
    <lineage>
        <taxon>Bacteria</taxon>
        <taxon>Bacillati</taxon>
        <taxon>Actinomycetota</taxon>
        <taxon>Actinomycetes</taxon>
        <taxon>Mycobacteriales</taxon>
        <taxon>Nocardiaceae</taxon>
        <taxon>Antrihabitans</taxon>
    </lineage>
</organism>
<dbReference type="InterPro" id="IPR037522">
    <property type="entry name" value="HD_GYP_dom"/>
</dbReference>
<evidence type="ECO:0000259" key="1">
    <source>
        <dbReference type="PROSITE" id="PS50043"/>
    </source>
</evidence>
<dbReference type="InterPro" id="IPR016032">
    <property type="entry name" value="Sig_transdc_resp-reg_C-effctor"/>
</dbReference>
<dbReference type="PANTHER" id="PTHR45228">
    <property type="entry name" value="CYCLIC DI-GMP PHOSPHODIESTERASE TM_0186-RELATED"/>
    <property type="match status" value="1"/>
</dbReference>
<dbReference type="InterPro" id="IPR000792">
    <property type="entry name" value="Tscrpt_reg_LuxR_C"/>
</dbReference>
<feature type="domain" description="HTH luxR-type" evidence="1">
    <location>
        <begin position="444"/>
        <end position="509"/>
    </location>
</feature>
<proteinExistence type="predicted"/>
<dbReference type="PROSITE" id="PS50043">
    <property type="entry name" value="HTH_LUXR_2"/>
    <property type="match status" value="1"/>
</dbReference>
<dbReference type="Pfam" id="PF13487">
    <property type="entry name" value="HD_5"/>
    <property type="match status" value="2"/>
</dbReference>
<dbReference type="EMBL" id="VCQU01000010">
    <property type="protein sequence ID" value="NMN98227.1"/>
    <property type="molecule type" value="Genomic_DNA"/>
</dbReference>
<evidence type="ECO:0000313" key="4">
    <source>
        <dbReference type="EMBL" id="NMN98227.1"/>
    </source>
</evidence>
<dbReference type="SUPFAM" id="SSF109604">
    <property type="entry name" value="HD-domain/PDEase-like"/>
    <property type="match status" value="1"/>
</dbReference>
<dbReference type="CDD" id="cd06170">
    <property type="entry name" value="LuxR_C_like"/>
    <property type="match status" value="1"/>
</dbReference>
<dbReference type="SMART" id="SM00421">
    <property type="entry name" value="HTH_LUXR"/>
    <property type="match status" value="1"/>
</dbReference>
<name>A0A848KRK4_9NOCA</name>
<protein>
    <submittedName>
        <fullName evidence="4">HD domain-containing protein</fullName>
    </submittedName>
</protein>
<feature type="domain" description="HD-GYP" evidence="3">
    <location>
        <begin position="251"/>
        <end position="447"/>
    </location>
</feature>
<reference evidence="4 5" key="1">
    <citation type="submission" date="2019-05" db="EMBL/GenBank/DDBJ databases">
        <authorList>
            <person name="Lee S.D."/>
        </authorList>
    </citation>
    <scope>NUCLEOTIDE SEQUENCE [LARGE SCALE GENOMIC DNA]</scope>
    <source>
        <strain evidence="4 5">YC2-7</strain>
    </source>
</reference>
<evidence type="ECO:0000313" key="5">
    <source>
        <dbReference type="Proteomes" id="UP000535543"/>
    </source>
</evidence>
<evidence type="ECO:0000259" key="2">
    <source>
        <dbReference type="PROSITE" id="PS51831"/>
    </source>
</evidence>
<dbReference type="RefSeq" id="WP_169592202.1">
    <property type="nucleotide sequence ID" value="NZ_VCQU01000010.1"/>
</dbReference>
<dbReference type="InterPro" id="IPR036388">
    <property type="entry name" value="WH-like_DNA-bd_sf"/>
</dbReference>
<dbReference type="PROSITE" id="PS51832">
    <property type="entry name" value="HD_GYP"/>
    <property type="match status" value="1"/>
</dbReference>
<dbReference type="GO" id="GO:0006355">
    <property type="term" value="P:regulation of DNA-templated transcription"/>
    <property type="evidence" value="ECO:0007669"/>
    <property type="project" value="InterPro"/>
</dbReference>
<comment type="caution">
    <text evidence="4">The sequence shown here is derived from an EMBL/GenBank/DDBJ whole genome shotgun (WGS) entry which is preliminary data.</text>
</comment>
<dbReference type="Gene3D" id="1.10.10.10">
    <property type="entry name" value="Winged helix-like DNA-binding domain superfamily/Winged helix DNA-binding domain"/>
    <property type="match status" value="1"/>
</dbReference>
<dbReference type="Pfam" id="PF00196">
    <property type="entry name" value="GerE"/>
    <property type="match status" value="1"/>
</dbReference>